<organism evidence="4 5">
    <name type="scientific">Diploptera punctata</name>
    <name type="common">Pacific beetle cockroach</name>
    <dbReference type="NCBI Taxonomy" id="6984"/>
    <lineage>
        <taxon>Eukaryota</taxon>
        <taxon>Metazoa</taxon>
        <taxon>Ecdysozoa</taxon>
        <taxon>Arthropoda</taxon>
        <taxon>Hexapoda</taxon>
        <taxon>Insecta</taxon>
        <taxon>Pterygota</taxon>
        <taxon>Neoptera</taxon>
        <taxon>Polyneoptera</taxon>
        <taxon>Dictyoptera</taxon>
        <taxon>Blattodea</taxon>
        <taxon>Blaberoidea</taxon>
        <taxon>Blaberidae</taxon>
        <taxon>Diplopterinae</taxon>
        <taxon>Diploptera</taxon>
    </lineage>
</organism>
<reference evidence="4" key="2">
    <citation type="submission" date="2023-05" db="EMBL/GenBank/DDBJ databases">
        <authorList>
            <person name="Fouks B."/>
        </authorList>
    </citation>
    <scope>NUCLEOTIDE SEQUENCE</scope>
    <source>
        <strain evidence="4">Stay&amp;Tobe</strain>
        <tissue evidence="4">Testes</tissue>
    </source>
</reference>
<evidence type="ECO:0000313" key="4">
    <source>
        <dbReference type="EMBL" id="KAJ9595467.1"/>
    </source>
</evidence>
<accession>A0AAD8EMZ0</accession>
<dbReference type="InterPro" id="IPR025483">
    <property type="entry name" value="Lipase_euk"/>
</dbReference>
<keyword evidence="2" id="KW-0732">Signal</keyword>
<dbReference type="Pfam" id="PF04083">
    <property type="entry name" value="Abhydro_lipase"/>
    <property type="match status" value="1"/>
</dbReference>
<dbReference type="SUPFAM" id="SSF53474">
    <property type="entry name" value="alpha/beta-Hydrolases"/>
    <property type="match status" value="1"/>
</dbReference>
<feature type="non-terminal residue" evidence="4">
    <location>
        <position position="355"/>
    </location>
</feature>
<feature type="chain" id="PRO_5041995215" description="Partial AB-hydrolase lipase domain-containing protein" evidence="2">
    <location>
        <begin position="18"/>
        <end position="355"/>
    </location>
</feature>
<evidence type="ECO:0000313" key="5">
    <source>
        <dbReference type="Proteomes" id="UP001233999"/>
    </source>
</evidence>
<feature type="signal peptide" evidence="2">
    <location>
        <begin position="1"/>
        <end position="17"/>
    </location>
</feature>
<dbReference type="AlphaFoldDB" id="A0AAD8EMZ0"/>
<dbReference type="InterPro" id="IPR006693">
    <property type="entry name" value="AB_hydrolase_lipase"/>
</dbReference>
<dbReference type="PIRSF" id="PIRSF000862">
    <property type="entry name" value="Steryl_ester_lip"/>
    <property type="match status" value="1"/>
</dbReference>
<gene>
    <name evidence="4" type="ORF">L9F63_013378</name>
</gene>
<feature type="domain" description="Partial AB-hydrolase lipase" evidence="3">
    <location>
        <begin position="33"/>
        <end position="91"/>
    </location>
</feature>
<evidence type="ECO:0000256" key="2">
    <source>
        <dbReference type="SAM" id="SignalP"/>
    </source>
</evidence>
<dbReference type="EMBL" id="JASPKZ010002337">
    <property type="protein sequence ID" value="KAJ9595467.1"/>
    <property type="molecule type" value="Genomic_DNA"/>
</dbReference>
<proteinExistence type="inferred from homology"/>
<evidence type="ECO:0000259" key="3">
    <source>
        <dbReference type="Pfam" id="PF04083"/>
    </source>
</evidence>
<dbReference type="GO" id="GO:0006629">
    <property type="term" value="P:lipid metabolic process"/>
    <property type="evidence" value="ECO:0007669"/>
    <property type="project" value="InterPro"/>
</dbReference>
<dbReference type="GO" id="GO:0016788">
    <property type="term" value="F:hydrolase activity, acting on ester bonds"/>
    <property type="evidence" value="ECO:0007669"/>
    <property type="project" value="InterPro"/>
</dbReference>
<name>A0AAD8EMZ0_DIPPU</name>
<dbReference type="Proteomes" id="UP001233999">
    <property type="component" value="Unassembled WGS sequence"/>
</dbReference>
<sequence>MRKSVLLILQFVLTVRSTIHKPACCHDNCYSTVDLISNCRCSAEKHDVTTEDGYILQMQRIHSCYSTPYAIAKPVVLIVHGIFSTSNDFVLHCNQSLGFKLAELGYDVWLGNLRGNPYSRSHVKLDPDASEFWDFRRIRAAVAMAPLAYMSGVTSHVMNVLAKLCKPLRNVIGKNRDKEILPHTDIHTSLALKTCCISEISCRKFFKTTNFNDDINIDTDILPQIMCYNPTGSSLGTFSHYLQLINSGEFQHYDWGKKKNMEVYGSHKPPAYPLCDINSPIIMVVSQSDQIATYKNARRICEEIGDNCELYLVQDTSLSHMDFVFSRQAPYEIYNNVVSYVQLNSPVPFTPLSLR</sequence>
<protein>
    <recommendedName>
        <fullName evidence="3">Partial AB-hydrolase lipase domain-containing protein</fullName>
    </recommendedName>
</protein>
<keyword evidence="5" id="KW-1185">Reference proteome</keyword>
<dbReference type="InterPro" id="IPR029058">
    <property type="entry name" value="AB_hydrolase_fold"/>
</dbReference>
<reference evidence="4" key="1">
    <citation type="journal article" date="2023" name="IScience">
        <title>Live-bearing cockroach genome reveals convergent evolutionary mechanisms linked to viviparity in insects and beyond.</title>
        <authorList>
            <person name="Fouks B."/>
            <person name="Harrison M.C."/>
            <person name="Mikhailova A.A."/>
            <person name="Marchal E."/>
            <person name="English S."/>
            <person name="Carruthers M."/>
            <person name="Jennings E.C."/>
            <person name="Chiamaka E.L."/>
            <person name="Frigard R.A."/>
            <person name="Pippel M."/>
            <person name="Attardo G.M."/>
            <person name="Benoit J.B."/>
            <person name="Bornberg-Bauer E."/>
            <person name="Tobe S.S."/>
        </authorList>
    </citation>
    <scope>NUCLEOTIDE SEQUENCE</scope>
    <source>
        <strain evidence="4">Stay&amp;Tobe</strain>
    </source>
</reference>
<evidence type="ECO:0000256" key="1">
    <source>
        <dbReference type="ARBA" id="ARBA00010701"/>
    </source>
</evidence>
<comment type="caution">
    <text evidence="4">The sequence shown here is derived from an EMBL/GenBank/DDBJ whole genome shotgun (WGS) entry which is preliminary data.</text>
</comment>
<comment type="similarity">
    <text evidence="1">Belongs to the AB hydrolase superfamily. Lipase family.</text>
</comment>
<dbReference type="Gene3D" id="3.40.50.1820">
    <property type="entry name" value="alpha/beta hydrolase"/>
    <property type="match status" value="2"/>
</dbReference>
<dbReference type="PANTHER" id="PTHR11005">
    <property type="entry name" value="LYSOSOMAL ACID LIPASE-RELATED"/>
    <property type="match status" value="1"/>
</dbReference>